<keyword evidence="9" id="KW-0560">Oxidoreductase</keyword>
<dbReference type="Pfam" id="PF08030">
    <property type="entry name" value="NAD_binding_6"/>
    <property type="match status" value="1"/>
</dbReference>
<dbReference type="Pfam" id="PF08022">
    <property type="entry name" value="FAD_binding_8"/>
    <property type="match status" value="1"/>
</dbReference>
<dbReference type="CDD" id="cd06186">
    <property type="entry name" value="NOX_Duox_like_FAD_NADP"/>
    <property type="match status" value="1"/>
</dbReference>
<keyword evidence="7" id="KW-0249">Electron transport</keyword>
<dbReference type="GO" id="GO:0006879">
    <property type="term" value="P:intracellular iron ion homeostasis"/>
    <property type="evidence" value="ECO:0007669"/>
    <property type="project" value="TreeGrafter"/>
</dbReference>
<keyword evidence="5" id="KW-1003">Cell membrane</keyword>
<dbReference type="InterPro" id="IPR051410">
    <property type="entry name" value="Ferric/Cupric_Reductase"/>
</dbReference>
<feature type="domain" description="FAD-binding FR-type" evidence="14">
    <location>
        <begin position="285"/>
        <end position="408"/>
    </location>
</feature>
<evidence type="ECO:0000256" key="13">
    <source>
        <dbReference type="SAM" id="Phobius"/>
    </source>
</evidence>
<dbReference type="GO" id="GO:0006826">
    <property type="term" value="P:iron ion transport"/>
    <property type="evidence" value="ECO:0007669"/>
    <property type="project" value="UniProtKB-ARBA"/>
</dbReference>
<evidence type="ECO:0000256" key="6">
    <source>
        <dbReference type="ARBA" id="ARBA00022692"/>
    </source>
</evidence>
<evidence type="ECO:0000256" key="4">
    <source>
        <dbReference type="ARBA" id="ARBA00022448"/>
    </source>
</evidence>
<dbReference type="InterPro" id="IPR017927">
    <property type="entry name" value="FAD-bd_FR_type"/>
</dbReference>
<accession>A0A0D7A6W1</accession>
<dbReference type="AlphaFoldDB" id="A0A0D7A6W1"/>
<dbReference type="Pfam" id="PF01794">
    <property type="entry name" value="Ferric_reduct"/>
    <property type="match status" value="1"/>
</dbReference>
<dbReference type="InterPro" id="IPR039261">
    <property type="entry name" value="FNR_nucleotide-bd"/>
</dbReference>
<evidence type="ECO:0000256" key="7">
    <source>
        <dbReference type="ARBA" id="ARBA00022982"/>
    </source>
</evidence>
<dbReference type="InterPro" id="IPR013112">
    <property type="entry name" value="FAD-bd_8"/>
</dbReference>
<evidence type="ECO:0000256" key="10">
    <source>
        <dbReference type="ARBA" id="ARBA00023065"/>
    </source>
</evidence>
<dbReference type="GO" id="GO:0005886">
    <property type="term" value="C:plasma membrane"/>
    <property type="evidence" value="ECO:0007669"/>
    <property type="project" value="UniProtKB-SubCell"/>
</dbReference>
<evidence type="ECO:0000256" key="8">
    <source>
        <dbReference type="ARBA" id="ARBA00022989"/>
    </source>
</evidence>
<dbReference type="EMBL" id="KN882028">
    <property type="protein sequence ID" value="KIY46543.1"/>
    <property type="molecule type" value="Genomic_DNA"/>
</dbReference>
<dbReference type="SUPFAM" id="SSF63380">
    <property type="entry name" value="Riboflavin synthase domain-like"/>
    <property type="match status" value="1"/>
</dbReference>
<feature type="transmembrane region" description="Helical" evidence="13">
    <location>
        <begin position="250"/>
        <end position="270"/>
    </location>
</feature>
<dbReference type="PANTHER" id="PTHR32361">
    <property type="entry name" value="FERRIC/CUPRIC REDUCTASE TRANSMEMBRANE COMPONENT"/>
    <property type="match status" value="1"/>
</dbReference>
<evidence type="ECO:0000313" key="16">
    <source>
        <dbReference type="Proteomes" id="UP000054144"/>
    </source>
</evidence>
<feature type="transmembrane region" description="Helical" evidence="13">
    <location>
        <begin position="415"/>
        <end position="432"/>
    </location>
</feature>
<feature type="transmembrane region" description="Helical" evidence="13">
    <location>
        <begin position="224"/>
        <end position="243"/>
    </location>
</feature>
<dbReference type="PANTHER" id="PTHR32361:SF23">
    <property type="entry name" value="FERRIC-CHELATE REDUCTASE"/>
    <property type="match status" value="1"/>
</dbReference>
<comment type="subcellular location">
    <subcellularLocation>
        <location evidence="1">Cell membrane</location>
        <topology evidence="1">Multi-pass membrane protein</topology>
    </subcellularLocation>
</comment>
<keyword evidence="11 13" id="KW-0472">Membrane</keyword>
<sequence length="580" mass="65750">MMNTTGGTWWHGKYIPTSAQITAYQMNHEPWAKSVRFGYYGLYFLAVTVFIAILMNVHFQFTARCSLKRAAGGKCAFQDKVYAVFRYLTYPRLPTSVSRFITSWYKAPSLGPTLLLAAGFVFTTLYCFADTYYYRPPFYGSSPLGLRSEWLAMAMLPFLIVFGQKISIIGILTGASHDKLQVFHQGVAGLHFYMSIVHTISMSIRADREKGMANAWATNSAYRTGFGALVPLIWLCCASLPVFRKAAYEFFWWMHLAAIGSYFAVLWYHVYEELDGPYYMYATFAVFAFGTLLRVGWMMYINLRNGVHHARLQILPTGAVEITIPTRLNWAPGQHVFLRFLAVRPFDSHPFSIANFPAQDPAERTMRFVIRPQQGFTRALMKCASEHGNSERDFVVFLDGPFGESARDLRSFDEVLLLAGGSGMAYIAPIFLDLARSMKSEETKSRVTKVSLVWTSRFAEEYVVDSFKWFESDINEAQALVSKKQASVDYFVSDENNESVKPDDDDDKKSVFSLHFGRPDIRAIIREKSMEWEGRVAVVSCGPDTFSTDASNEVADVQIDILMGTAKCNEMFLLSDTFGW</sequence>
<dbReference type="SFLD" id="SFLDG01168">
    <property type="entry name" value="Ferric_reductase_subgroup_(FRE"/>
    <property type="match status" value="1"/>
</dbReference>
<organism evidence="15 16">
    <name type="scientific">Fistulina hepatica ATCC 64428</name>
    <dbReference type="NCBI Taxonomy" id="1128425"/>
    <lineage>
        <taxon>Eukaryota</taxon>
        <taxon>Fungi</taxon>
        <taxon>Dikarya</taxon>
        <taxon>Basidiomycota</taxon>
        <taxon>Agaricomycotina</taxon>
        <taxon>Agaricomycetes</taxon>
        <taxon>Agaricomycetidae</taxon>
        <taxon>Agaricales</taxon>
        <taxon>Fistulinaceae</taxon>
        <taxon>Fistulina</taxon>
    </lineage>
</organism>
<protein>
    <recommendedName>
        <fullName evidence="3">ferric-chelate reductase (NADPH)</fullName>
        <ecNumber evidence="3">1.16.1.9</ecNumber>
    </recommendedName>
</protein>
<comment type="catalytic activity">
    <reaction evidence="12">
        <text>2 a Fe(II)-siderophore + NADP(+) + H(+) = 2 a Fe(III)-siderophore + NADPH</text>
        <dbReference type="Rhea" id="RHEA:28795"/>
        <dbReference type="Rhea" id="RHEA-COMP:11342"/>
        <dbReference type="Rhea" id="RHEA-COMP:11344"/>
        <dbReference type="ChEBI" id="CHEBI:15378"/>
        <dbReference type="ChEBI" id="CHEBI:29033"/>
        <dbReference type="ChEBI" id="CHEBI:29034"/>
        <dbReference type="ChEBI" id="CHEBI:57783"/>
        <dbReference type="ChEBI" id="CHEBI:58349"/>
        <dbReference type="EC" id="1.16.1.9"/>
    </reaction>
</comment>
<keyword evidence="6 13" id="KW-0812">Transmembrane</keyword>
<comment type="similarity">
    <text evidence="2">Belongs to the ferric reductase (FRE) family.</text>
</comment>
<keyword evidence="10" id="KW-0406">Ion transport</keyword>
<dbReference type="EC" id="1.16.1.9" evidence="3"/>
<evidence type="ECO:0000256" key="3">
    <source>
        <dbReference type="ARBA" id="ARBA00012668"/>
    </source>
</evidence>
<dbReference type="GO" id="GO:0015677">
    <property type="term" value="P:copper ion import"/>
    <property type="evidence" value="ECO:0007669"/>
    <property type="project" value="TreeGrafter"/>
</dbReference>
<evidence type="ECO:0000256" key="5">
    <source>
        <dbReference type="ARBA" id="ARBA00022475"/>
    </source>
</evidence>
<feature type="transmembrane region" description="Helical" evidence="13">
    <location>
        <begin position="276"/>
        <end position="295"/>
    </location>
</feature>
<dbReference type="GO" id="GO:0052851">
    <property type="term" value="F:ferric-chelate reductase (NADPH) activity"/>
    <property type="evidence" value="ECO:0007669"/>
    <property type="project" value="UniProtKB-EC"/>
</dbReference>
<proteinExistence type="inferred from homology"/>
<evidence type="ECO:0000256" key="9">
    <source>
        <dbReference type="ARBA" id="ARBA00023002"/>
    </source>
</evidence>
<name>A0A0D7A6W1_9AGAR</name>
<keyword evidence="4" id="KW-0813">Transport</keyword>
<reference evidence="15 16" key="1">
    <citation type="journal article" date="2015" name="Fungal Genet. Biol.">
        <title>Evolution of novel wood decay mechanisms in Agaricales revealed by the genome sequences of Fistulina hepatica and Cylindrobasidium torrendii.</title>
        <authorList>
            <person name="Floudas D."/>
            <person name="Held B.W."/>
            <person name="Riley R."/>
            <person name="Nagy L.G."/>
            <person name="Koehler G."/>
            <person name="Ransdell A.S."/>
            <person name="Younus H."/>
            <person name="Chow J."/>
            <person name="Chiniquy J."/>
            <person name="Lipzen A."/>
            <person name="Tritt A."/>
            <person name="Sun H."/>
            <person name="Haridas S."/>
            <person name="LaButti K."/>
            <person name="Ohm R.A."/>
            <person name="Kues U."/>
            <person name="Blanchette R.A."/>
            <person name="Grigoriev I.V."/>
            <person name="Minto R.E."/>
            <person name="Hibbett D.S."/>
        </authorList>
    </citation>
    <scope>NUCLEOTIDE SEQUENCE [LARGE SCALE GENOMIC DNA]</scope>
    <source>
        <strain evidence="15 16">ATCC 64428</strain>
    </source>
</reference>
<evidence type="ECO:0000256" key="11">
    <source>
        <dbReference type="ARBA" id="ARBA00023136"/>
    </source>
</evidence>
<dbReference type="InterPro" id="IPR013121">
    <property type="entry name" value="Fe_red_NAD-bd_6"/>
</dbReference>
<dbReference type="InterPro" id="IPR017938">
    <property type="entry name" value="Riboflavin_synthase-like_b-brl"/>
</dbReference>
<feature type="transmembrane region" description="Helical" evidence="13">
    <location>
        <begin position="37"/>
        <end position="59"/>
    </location>
</feature>
<dbReference type="SUPFAM" id="SSF52343">
    <property type="entry name" value="Ferredoxin reductase-like, C-terminal NADP-linked domain"/>
    <property type="match status" value="1"/>
</dbReference>
<keyword evidence="16" id="KW-1185">Reference proteome</keyword>
<dbReference type="PROSITE" id="PS51384">
    <property type="entry name" value="FAD_FR"/>
    <property type="match status" value="1"/>
</dbReference>
<evidence type="ECO:0000256" key="2">
    <source>
        <dbReference type="ARBA" id="ARBA00006278"/>
    </source>
</evidence>
<feature type="transmembrane region" description="Helical" evidence="13">
    <location>
        <begin position="114"/>
        <end position="134"/>
    </location>
</feature>
<dbReference type="OrthoDB" id="17725at2759"/>
<gene>
    <name evidence="15" type="ORF">FISHEDRAFT_60309</name>
</gene>
<keyword evidence="8 13" id="KW-1133">Transmembrane helix</keyword>
<evidence type="ECO:0000256" key="1">
    <source>
        <dbReference type="ARBA" id="ARBA00004651"/>
    </source>
</evidence>
<feature type="transmembrane region" description="Helical" evidence="13">
    <location>
        <begin position="187"/>
        <end position="204"/>
    </location>
</feature>
<evidence type="ECO:0000256" key="12">
    <source>
        <dbReference type="ARBA" id="ARBA00048483"/>
    </source>
</evidence>
<dbReference type="Proteomes" id="UP000054144">
    <property type="component" value="Unassembled WGS sequence"/>
</dbReference>
<evidence type="ECO:0000259" key="14">
    <source>
        <dbReference type="PROSITE" id="PS51384"/>
    </source>
</evidence>
<dbReference type="Gene3D" id="2.40.30.10">
    <property type="entry name" value="Translation factors"/>
    <property type="match status" value="1"/>
</dbReference>
<feature type="transmembrane region" description="Helical" evidence="13">
    <location>
        <begin position="154"/>
        <end position="175"/>
    </location>
</feature>
<dbReference type="SFLD" id="SFLDS00052">
    <property type="entry name" value="Ferric_Reductase_Domain"/>
    <property type="match status" value="1"/>
</dbReference>
<dbReference type="Gene3D" id="3.40.50.80">
    <property type="entry name" value="Nucleotide-binding domain of ferredoxin-NADP reductase (FNR) module"/>
    <property type="match status" value="1"/>
</dbReference>
<dbReference type="InterPro" id="IPR013130">
    <property type="entry name" value="Fe3_Rdtase_TM_dom"/>
</dbReference>
<evidence type="ECO:0000313" key="15">
    <source>
        <dbReference type="EMBL" id="KIY46543.1"/>
    </source>
</evidence>